<comment type="caution">
    <text evidence="16">The sequence shown here is derived from an EMBL/GenBank/DDBJ whole genome shotgun (WGS) entry which is preliminary data.</text>
</comment>
<organism evidence="16 17">
    <name type="scientific">Sphingomonas kyeonggiensis</name>
    <dbReference type="NCBI Taxonomy" id="1268553"/>
    <lineage>
        <taxon>Bacteria</taxon>
        <taxon>Pseudomonadati</taxon>
        <taxon>Pseudomonadota</taxon>
        <taxon>Alphaproteobacteria</taxon>
        <taxon>Sphingomonadales</taxon>
        <taxon>Sphingomonadaceae</taxon>
        <taxon>Sphingomonas</taxon>
    </lineage>
</organism>
<dbReference type="AlphaFoldDB" id="A0A7W6JN70"/>
<keyword evidence="8 9" id="KW-0998">Cell outer membrane</keyword>
<dbReference type="Pfam" id="PF00593">
    <property type="entry name" value="TonB_dep_Rec_b-barrel"/>
    <property type="match status" value="1"/>
</dbReference>
<dbReference type="PANTHER" id="PTHR47234:SF2">
    <property type="entry name" value="TONB-DEPENDENT RECEPTOR"/>
    <property type="match status" value="1"/>
</dbReference>
<keyword evidence="4 9" id="KW-0812">Transmembrane</keyword>
<evidence type="ECO:0000256" key="10">
    <source>
        <dbReference type="PROSITE-ProRule" id="PRU10143"/>
    </source>
</evidence>
<dbReference type="PROSITE" id="PS52016">
    <property type="entry name" value="TONB_DEPENDENT_REC_3"/>
    <property type="match status" value="1"/>
</dbReference>
<accession>A0A7W6JN70</accession>
<feature type="signal peptide" evidence="13">
    <location>
        <begin position="1"/>
        <end position="30"/>
    </location>
</feature>
<dbReference type="GO" id="GO:0009279">
    <property type="term" value="C:cell outer membrane"/>
    <property type="evidence" value="ECO:0007669"/>
    <property type="project" value="UniProtKB-SubCell"/>
</dbReference>
<evidence type="ECO:0000313" key="17">
    <source>
        <dbReference type="Proteomes" id="UP000557392"/>
    </source>
</evidence>
<dbReference type="SUPFAM" id="SSF56935">
    <property type="entry name" value="Porins"/>
    <property type="match status" value="1"/>
</dbReference>
<evidence type="ECO:0000256" key="12">
    <source>
        <dbReference type="SAM" id="MobiDB-lite"/>
    </source>
</evidence>
<dbReference type="InterPro" id="IPR012910">
    <property type="entry name" value="Plug_dom"/>
</dbReference>
<keyword evidence="16" id="KW-0675">Receptor</keyword>
<feature type="domain" description="TonB-dependent receptor plug" evidence="15">
    <location>
        <begin position="80"/>
        <end position="199"/>
    </location>
</feature>
<dbReference type="InterPro" id="IPR010916">
    <property type="entry name" value="TonB_box_CS"/>
</dbReference>
<keyword evidence="17" id="KW-1185">Reference proteome</keyword>
<evidence type="ECO:0000256" key="6">
    <source>
        <dbReference type="ARBA" id="ARBA00023077"/>
    </source>
</evidence>
<keyword evidence="7 9" id="KW-0472">Membrane</keyword>
<evidence type="ECO:0000256" key="1">
    <source>
        <dbReference type="ARBA" id="ARBA00004571"/>
    </source>
</evidence>
<dbReference type="EMBL" id="JACIEH010000001">
    <property type="protein sequence ID" value="MBB4096479.1"/>
    <property type="molecule type" value="Genomic_DNA"/>
</dbReference>
<dbReference type="Proteomes" id="UP000557392">
    <property type="component" value="Unassembled WGS sequence"/>
</dbReference>
<keyword evidence="5 13" id="KW-0732">Signal</keyword>
<keyword evidence="3 9" id="KW-1134">Transmembrane beta strand</keyword>
<dbReference type="InterPro" id="IPR037066">
    <property type="entry name" value="Plug_dom_sf"/>
</dbReference>
<evidence type="ECO:0000256" key="4">
    <source>
        <dbReference type="ARBA" id="ARBA00022692"/>
    </source>
</evidence>
<gene>
    <name evidence="16" type="ORF">GGR46_000012</name>
</gene>
<evidence type="ECO:0000256" key="2">
    <source>
        <dbReference type="ARBA" id="ARBA00022448"/>
    </source>
</evidence>
<comment type="subcellular location">
    <subcellularLocation>
        <location evidence="1 9">Cell outer membrane</location>
        <topology evidence="1 9">Multi-pass membrane protein</topology>
    </subcellularLocation>
</comment>
<evidence type="ECO:0000256" key="5">
    <source>
        <dbReference type="ARBA" id="ARBA00022729"/>
    </source>
</evidence>
<dbReference type="Gene3D" id="2.170.130.10">
    <property type="entry name" value="TonB-dependent receptor, plug domain"/>
    <property type="match status" value="1"/>
</dbReference>
<evidence type="ECO:0000256" key="8">
    <source>
        <dbReference type="ARBA" id="ARBA00023237"/>
    </source>
</evidence>
<evidence type="ECO:0000256" key="9">
    <source>
        <dbReference type="PROSITE-ProRule" id="PRU01360"/>
    </source>
</evidence>
<protein>
    <submittedName>
        <fullName evidence="16">Iron complex outermembrane receptor protein</fullName>
    </submittedName>
</protein>
<sequence length="1030" mass="109415">MTNRTKTMTRLLRGTTALCCAILFATPAEAQEAAPAPDSGTPAPVAAPAQETAAPAATVAQEEPGESIVVTGSLFRRTNAETPSPVTVLSAESLEQRGINTVAEALQRISAGNAGTITQGWNAGGNFAAGANAVALRGLTVQATLTMFDGLRMAPYPLADDGQRNFVDLNTIPNGIIERIDVLRDGASSTYGADAVAGVINVITKKEIRGLHANVSAGISQHGDAGERRADLTWGYGDLREQGFNFYINGEYLKQDALWARDRGYPFNTTDWSRICKADGACLPNLNSNGVSPDGSANAFLGVPGIAAVRPVTTAGGAIGSGRFSYLNPALGCGRWTRTQLSAAQLDPAQGGSSAAPADGKVCEANLTGAYAMLQPDVERFGISSRFTANIGESHQLYVQGNFYQTDTTASGAPRAFNERPTTPRSGAVVYNVIAPVYVCATGTGTLNGLNTGCTAANGTLNPYNPYAASGQTAQILFGPDRATSDHTSARSLRGVIGLSGKIFGDWDYSTSFVASRVELKRDQSGYLIPQRIMDVVARGTFNFANPSATPEDVWNYIMPTSRTVSVSNLWQASANVSKSLFELPGGPLNAAAGIAYRHESIDAPSANPQNDAHPYDRYYAINAVGTSGARNVFSAFGEIEAPIVKQFELNLSGRFDSYSTGQKSFSPKVGAKFTPIPQLALRGTWSKGFRIPSFNEAFGLPTTGFVSNGGGTFCTTYAAFCAAHSNNAYAAQPFSVGLTNVGNPELKPERSQNFTLGAIFEPIRGISFTVDLWRIKVRDQIVGVTNIGPVLDAYYRNNGVVNIPGFTVTQGTPDQANPNALPHIGTIQASYANANQQLTQGIDLGVNARIKLAKGLRLTSSFEVSYLDKNHLTNVDPTTGEAQEPQKYEGTLSPCNITSCSGSPRWRASWQNTLEFGNTAVTATAYYTSGYKSAQLDVNAASPDDCSHAAAYDDGTPYQCRSKPVWNLDLTASHRINDQFSVYVNALNVLNIKPPFDPDAAYGIFGFNPAWAGANITGRFFRVGAKIDF</sequence>
<feature type="short sequence motif" description="TonB box" evidence="10">
    <location>
        <begin position="67"/>
        <end position="73"/>
    </location>
</feature>
<name>A0A7W6JN70_9SPHN</name>
<dbReference type="InterPro" id="IPR036942">
    <property type="entry name" value="Beta-barrel_TonB_sf"/>
</dbReference>
<reference evidence="16 17" key="1">
    <citation type="submission" date="2020-08" db="EMBL/GenBank/DDBJ databases">
        <title>Genomic Encyclopedia of Type Strains, Phase IV (KMG-IV): sequencing the most valuable type-strain genomes for metagenomic binning, comparative biology and taxonomic classification.</title>
        <authorList>
            <person name="Goeker M."/>
        </authorList>
    </citation>
    <scope>NUCLEOTIDE SEQUENCE [LARGE SCALE GENOMIC DNA]</scope>
    <source>
        <strain evidence="16 17">DSM 101806</strain>
    </source>
</reference>
<evidence type="ECO:0000256" key="13">
    <source>
        <dbReference type="SAM" id="SignalP"/>
    </source>
</evidence>
<feature type="domain" description="TonB-dependent receptor-like beta-barrel" evidence="14">
    <location>
        <begin position="496"/>
        <end position="990"/>
    </location>
</feature>
<dbReference type="Pfam" id="PF07715">
    <property type="entry name" value="Plug"/>
    <property type="match status" value="1"/>
</dbReference>
<evidence type="ECO:0000313" key="16">
    <source>
        <dbReference type="EMBL" id="MBB4096479.1"/>
    </source>
</evidence>
<dbReference type="Gene3D" id="2.40.170.20">
    <property type="entry name" value="TonB-dependent receptor, beta-barrel domain"/>
    <property type="match status" value="1"/>
</dbReference>
<evidence type="ECO:0000256" key="3">
    <source>
        <dbReference type="ARBA" id="ARBA00022452"/>
    </source>
</evidence>
<evidence type="ECO:0000259" key="14">
    <source>
        <dbReference type="Pfam" id="PF00593"/>
    </source>
</evidence>
<dbReference type="InterPro" id="IPR039426">
    <property type="entry name" value="TonB-dep_rcpt-like"/>
</dbReference>
<evidence type="ECO:0000259" key="15">
    <source>
        <dbReference type="Pfam" id="PF07715"/>
    </source>
</evidence>
<feature type="chain" id="PRO_5030702784" evidence="13">
    <location>
        <begin position="31"/>
        <end position="1030"/>
    </location>
</feature>
<dbReference type="PROSITE" id="PS00430">
    <property type="entry name" value="TONB_DEPENDENT_REC_1"/>
    <property type="match status" value="1"/>
</dbReference>
<dbReference type="InterPro" id="IPR000531">
    <property type="entry name" value="Beta-barrel_TonB"/>
</dbReference>
<evidence type="ECO:0000256" key="7">
    <source>
        <dbReference type="ARBA" id="ARBA00023136"/>
    </source>
</evidence>
<proteinExistence type="inferred from homology"/>
<comment type="similarity">
    <text evidence="9 11">Belongs to the TonB-dependent receptor family.</text>
</comment>
<keyword evidence="2 9" id="KW-0813">Transport</keyword>
<evidence type="ECO:0000256" key="11">
    <source>
        <dbReference type="RuleBase" id="RU003357"/>
    </source>
</evidence>
<keyword evidence="6 10" id="KW-0798">TonB box</keyword>
<dbReference type="PANTHER" id="PTHR47234">
    <property type="match status" value="1"/>
</dbReference>
<feature type="region of interest" description="Disordered" evidence="12">
    <location>
        <begin position="32"/>
        <end position="63"/>
    </location>
</feature>
<dbReference type="RefSeq" id="WP_183993403.1">
    <property type="nucleotide sequence ID" value="NZ_JACIEH010000001.1"/>
</dbReference>
<feature type="compositionally biased region" description="Low complexity" evidence="12">
    <location>
        <begin position="32"/>
        <end position="62"/>
    </location>
</feature>